<dbReference type="InterPro" id="IPR001468">
    <property type="entry name" value="Indole-3-GlycerolPSynthase_CS"/>
</dbReference>
<evidence type="ECO:0000256" key="4">
    <source>
        <dbReference type="ARBA" id="ARBA00022605"/>
    </source>
</evidence>
<dbReference type="RefSeq" id="WP_135326633.1">
    <property type="nucleotide sequence ID" value="NZ_SRJC01000001.1"/>
</dbReference>
<dbReference type="NCBIfam" id="NF001377">
    <property type="entry name" value="PRK00278.2-4"/>
    <property type="match status" value="1"/>
</dbReference>
<comment type="pathway">
    <text evidence="2 9">Amino-acid biosynthesis; L-tryptophan biosynthesis; L-tryptophan from chorismate: step 4/5.</text>
</comment>
<dbReference type="HAMAP" id="MF_00134_B">
    <property type="entry name" value="IGPS_B"/>
    <property type="match status" value="1"/>
</dbReference>
<dbReference type="FunFam" id="3.20.20.70:FF:000024">
    <property type="entry name" value="Indole-3-glycerol phosphate synthase"/>
    <property type="match status" value="1"/>
</dbReference>
<protein>
    <recommendedName>
        <fullName evidence="9">Indole-3-glycerol phosphate synthase</fullName>
        <shortName evidence="9">IGPS</shortName>
        <ecNumber evidence="9">4.1.1.48</ecNumber>
    </recommendedName>
</protein>
<evidence type="ECO:0000256" key="6">
    <source>
        <dbReference type="ARBA" id="ARBA00022822"/>
    </source>
</evidence>
<reference evidence="11 12" key="1">
    <citation type="journal article" date="2003" name="Int. J. Syst. Evol. Microbiol.">
        <title>Halobacillus salinus sp. nov., isolated from a salt lake on the coast of the East Sea in Korea.</title>
        <authorList>
            <person name="Yoon J.H."/>
            <person name="Kang K.H."/>
            <person name="Park Y.H."/>
        </authorList>
    </citation>
    <scope>NUCLEOTIDE SEQUENCE [LARGE SCALE GENOMIC DNA]</scope>
    <source>
        <strain evidence="11 12">HSL-3</strain>
    </source>
</reference>
<dbReference type="Pfam" id="PF00218">
    <property type="entry name" value="IGPS"/>
    <property type="match status" value="1"/>
</dbReference>
<keyword evidence="4 9" id="KW-0028">Amino-acid biosynthesis</keyword>
<comment type="caution">
    <text evidence="11">The sequence shown here is derived from an EMBL/GenBank/DDBJ whole genome shotgun (WGS) entry which is preliminary data.</text>
</comment>
<proteinExistence type="inferred from homology"/>
<evidence type="ECO:0000256" key="1">
    <source>
        <dbReference type="ARBA" id="ARBA00001633"/>
    </source>
</evidence>
<keyword evidence="7 9" id="KW-0057">Aromatic amino acid biosynthesis</keyword>
<evidence type="ECO:0000256" key="7">
    <source>
        <dbReference type="ARBA" id="ARBA00023141"/>
    </source>
</evidence>
<evidence type="ECO:0000256" key="8">
    <source>
        <dbReference type="ARBA" id="ARBA00023239"/>
    </source>
</evidence>
<dbReference type="InterPro" id="IPR011060">
    <property type="entry name" value="RibuloseP-bd_barrel"/>
</dbReference>
<evidence type="ECO:0000256" key="9">
    <source>
        <dbReference type="HAMAP-Rule" id="MF_00134"/>
    </source>
</evidence>
<feature type="domain" description="Indole-3-glycerol phosphate synthase" evidence="10">
    <location>
        <begin position="3"/>
        <end position="247"/>
    </location>
</feature>
<keyword evidence="12" id="KW-1185">Reference proteome</keyword>
<dbReference type="UniPathway" id="UPA00035">
    <property type="reaction ID" value="UER00043"/>
</dbReference>
<keyword evidence="6 9" id="KW-0822">Tryptophan biosynthesis</keyword>
<evidence type="ECO:0000256" key="2">
    <source>
        <dbReference type="ARBA" id="ARBA00004696"/>
    </source>
</evidence>
<dbReference type="InterPro" id="IPR013785">
    <property type="entry name" value="Aldolase_TIM"/>
</dbReference>
<name>A0A4Z0H2B2_9BACI</name>
<organism evidence="11 12">
    <name type="scientific">Halobacillus salinus</name>
    <dbReference type="NCBI Taxonomy" id="192814"/>
    <lineage>
        <taxon>Bacteria</taxon>
        <taxon>Bacillati</taxon>
        <taxon>Bacillota</taxon>
        <taxon>Bacilli</taxon>
        <taxon>Bacillales</taxon>
        <taxon>Bacillaceae</taxon>
        <taxon>Halobacillus</taxon>
    </lineage>
</organism>
<accession>A0A4Z0H2B2</accession>
<dbReference type="InterPro" id="IPR013798">
    <property type="entry name" value="Indole-3-glycerol_P_synth_dom"/>
</dbReference>
<sequence length="254" mass="28529">MLDKILAVKKQEIERLYLPEEQTFKKHSLYHALADSPYKAGLIAEVKKASPSKGIIREDFNPVKIAHDYDKAGVQAISVLTDQHFFQGHRDFLTDIKKVVGVPVMRKDFIIESIQVVESALIGADAILLIGEALEPEKLHELYEQAYELGLEVLVEVHSEETLENVLSQFTPKILGINNRNLHTFETKLSQTERMAALAPKESLLVSESGIFSYEDVEKVSRYGAKGVLVGESLMRKENLHDAVQQLMTGVYVP</sequence>
<evidence type="ECO:0000313" key="11">
    <source>
        <dbReference type="EMBL" id="TGB03977.1"/>
    </source>
</evidence>
<gene>
    <name evidence="9 11" type="primary">trpC</name>
    <name evidence="11" type="ORF">E4663_02925</name>
</gene>
<evidence type="ECO:0000256" key="3">
    <source>
        <dbReference type="ARBA" id="ARBA00008737"/>
    </source>
</evidence>
<dbReference type="AlphaFoldDB" id="A0A4Z0H2B2"/>
<keyword evidence="8 9" id="KW-0456">Lyase</keyword>
<dbReference type="GO" id="GO:0000162">
    <property type="term" value="P:L-tryptophan biosynthetic process"/>
    <property type="evidence" value="ECO:0007669"/>
    <property type="project" value="UniProtKB-UniRule"/>
</dbReference>
<dbReference type="PANTHER" id="PTHR22854:SF2">
    <property type="entry name" value="INDOLE-3-GLYCEROL-PHOSPHATE SYNTHASE"/>
    <property type="match status" value="1"/>
</dbReference>
<comment type="similarity">
    <text evidence="3 9">Belongs to the TrpC family.</text>
</comment>
<dbReference type="PROSITE" id="PS00614">
    <property type="entry name" value="IGPS"/>
    <property type="match status" value="1"/>
</dbReference>
<dbReference type="SUPFAM" id="SSF51366">
    <property type="entry name" value="Ribulose-phoshate binding barrel"/>
    <property type="match status" value="1"/>
</dbReference>
<evidence type="ECO:0000313" key="12">
    <source>
        <dbReference type="Proteomes" id="UP000297982"/>
    </source>
</evidence>
<dbReference type="CDD" id="cd00331">
    <property type="entry name" value="IGPS"/>
    <property type="match status" value="1"/>
</dbReference>
<dbReference type="EC" id="4.1.1.48" evidence="9"/>
<dbReference type="InterPro" id="IPR045186">
    <property type="entry name" value="Indole-3-glycerol_P_synth"/>
</dbReference>
<dbReference type="Proteomes" id="UP000297982">
    <property type="component" value="Unassembled WGS sequence"/>
</dbReference>
<evidence type="ECO:0000256" key="5">
    <source>
        <dbReference type="ARBA" id="ARBA00022793"/>
    </source>
</evidence>
<dbReference type="EMBL" id="SRJC01000001">
    <property type="protein sequence ID" value="TGB03977.1"/>
    <property type="molecule type" value="Genomic_DNA"/>
</dbReference>
<evidence type="ECO:0000259" key="10">
    <source>
        <dbReference type="Pfam" id="PF00218"/>
    </source>
</evidence>
<dbReference type="Gene3D" id="3.20.20.70">
    <property type="entry name" value="Aldolase class I"/>
    <property type="match status" value="1"/>
</dbReference>
<comment type="catalytic activity">
    <reaction evidence="1 9">
        <text>1-(2-carboxyphenylamino)-1-deoxy-D-ribulose 5-phosphate + H(+) = (1S,2R)-1-C-(indol-3-yl)glycerol 3-phosphate + CO2 + H2O</text>
        <dbReference type="Rhea" id="RHEA:23476"/>
        <dbReference type="ChEBI" id="CHEBI:15377"/>
        <dbReference type="ChEBI" id="CHEBI:15378"/>
        <dbReference type="ChEBI" id="CHEBI:16526"/>
        <dbReference type="ChEBI" id="CHEBI:58613"/>
        <dbReference type="ChEBI" id="CHEBI:58866"/>
        <dbReference type="EC" id="4.1.1.48"/>
    </reaction>
</comment>
<dbReference type="NCBIfam" id="NF001375">
    <property type="entry name" value="PRK00278.2-2"/>
    <property type="match status" value="1"/>
</dbReference>
<dbReference type="GO" id="GO:0004640">
    <property type="term" value="F:phosphoribosylanthranilate isomerase activity"/>
    <property type="evidence" value="ECO:0007669"/>
    <property type="project" value="TreeGrafter"/>
</dbReference>
<dbReference type="GO" id="GO:0004425">
    <property type="term" value="F:indole-3-glycerol-phosphate synthase activity"/>
    <property type="evidence" value="ECO:0007669"/>
    <property type="project" value="UniProtKB-UniRule"/>
</dbReference>
<keyword evidence="5 9" id="KW-0210">Decarboxylase</keyword>
<dbReference type="PANTHER" id="PTHR22854">
    <property type="entry name" value="TRYPTOPHAN BIOSYNTHESIS PROTEIN"/>
    <property type="match status" value="1"/>
</dbReference>
<dbReference type="STRING" id="192814.GCA_900166575_00901"/>